<evidence type="ECO:0000313" key="2">
    <source>
        <dbReference type="EMBL" id="KAF4428962.1"/>
    </source>
</evidence>
<dbReference type="OrthoDB" id="3945378at2759"/>
<keyword evidence="1" id="KW-0812">Transmembrane</keyword>
<comment type="caution">
    <text evidence="2">The sequence shown here is derived from an EMBL/GenBank/DDBJ whole genome shotgun (WGS) entry which is preliminary data.</text>
</comment>
<protein>
    <submittedName>
        <fullName evidence="2">Uncharacterized protein</fullName>
    </submittedName>
</protein>
<dbReference type="EMBL" id="JAADJG010001015">
    <property type="protein sequence ID" value="KAF4428962.1"/>
    <property type="molecule type" value="Genomic_DNA"/>
</dbReference>
<feature type="transmembrane region" description="Helical" evidence="1">
    <location>
        <begin position="117"/>
        <end position="139"/>
    </location>
</feature>
<keyword evidence="1" id="KW-0472">Membrane</keyword>
<evidence type="ECO:0000313" key="3">
    <source>
        <dbReference type="Proteomes" id="UP000605986"/>
    </source>
</evidence>
<name>A0A8H4JHW0_9HYPO</name>
<gene>
    <name evidence="2" type="ORF">F53441_14022</name>
</gene>
<organism evidence="2 3">
    <name type="scientific">Fusarium austroafricanum</name>
    <dbReference type="NCBI Taxonomy" id="2364996"/>
    <lineage>
        <taxon>Eukaryota</taxon>
        <taxon>Fungi</taxon>
        <taxon>Dikarya</taxon>
        <taxon>Ascomycota</taxon>
        <taxon>Pezizomycotina</taxon>
        <taxon>Sordariomycetes</taxon>
        <taxon>Hypocreomycetidae</taxon>
        <taxon>Hypocreales</taxon>
        <taxon>Nectriaceae</taxon>
        <taxon>Fusarium</taxon>
        <taxon>Fusarium concolor species complex</taxon>
    </lineage>
</organism>
<proteinExistence type="predicted"/>
<dbReference type="AlphaFoldDB" id="A0A8H4JHW0"/>
<reference evidence="2" key="1">
    <citation type="submission" date="2020-01" db="EMBL/GenBank/DDBJ databases">
        <title>Identification and distribution of gene clusters putatively required for synthesis of sphingolipid metabolism inhibitors in phylogenetically diverse species of the filamentous fungus Fusarium.</title>
        <authorList>
            <person name="Kim H.-S."/>
            <person name="Busman M."/>
            <person name="Brown D.W."/>
            <person name="Divon H."/>
            <person name="Uhlig S."/>
            <person name="Proctor R.H."/>
        </authorList>
    </citation>
    <scope>NUCLEOTIDE SEQUENCE</scope>
    <source>
        <strain evidence="2">NRRL 53441</strain>
    </source>
</reference>
<evidence type="ECO:0000256" key="1">
    <source>
        <dbReference type="SAM" id="Phobius"/>
    </source>
</evidence>
<feature type="transmembrane region" description="Helical" evidence="1">
    <location>
        <begin position="60"/>
        <end position="77"/>
    </location>
</feature>
<keyword evidence="3" id="KW-1185">Reference proteome</keyword>
<accession>A0A8H4JHW0</accession>
<sequence>MDTVGNASDSCGIDGNTDLYGLGIRISFYLQLITYLCTMYHVVRNDIPEDDPAFRFMSQVRAAFIAYALSVFVILVRETVRRTLYAVEVSIVIYLVAPYLSMVAVDRRWRKDNPVGYRFAIGLFVGFECYLVWFLFAGMDKLHRVSCADDYIFFFARVNLFGWFRTLLKVMTVPLSVYYTAKFLFRRVPCLPSGMLK</sequence>
<feature type="transmembrane region" description="Helical" evidence="1">
    <location>
        <begin position="83"/>
        <end position="105"/>
    </location>
</feature>
<keyword evidence="1" id="KW-1133">Transmembrane helix</keyword>
<feature type="transmembrane region" description="Helical" evidence="1">
    <location>
        <begin position="20"/>
        <end position="40"/>
    </location>
</feature>
<dbReference type="Proteomes" id="UP000605986">
    <property type="component" value="Unassembled WGS sequence"/>
</dbReference>